<dbReference type="RefSeq" id="YP_001883343.1">
    <property type="nucleotide sequence ID" value="NC_010671.1"/>
</dbReference>
<dbReference type="EMBL" id="EU522111">
    <property type="protein sequence ID" value="ACD03474.1"/>
    <property type="molecule type" value="Genomic_DNA"/>
</dbReference>
<sequence length="299" mass="34529">MAEKRKACETSSSDVVAKKLAQDIEQYTTELSDTNTPDEYEDSELRKFEHVNYRQYMSKGMMIIPTPKDKFQPYRMLTEHFGYAYNKTNSFLLDGGIYDILQLSRPFFSFWEHGLTVYLPRMDMDSNRLRNIMFKRSTCVKHKYRCGNNEDECEIREECESGASIKFFIAGTFRSYMSNSSGKKFTSYTIELDDCLRTESKDVSIANSISLNRKTQNIHILKKCKHDNCGAGAENQAFDDMPPMRSVCGSIEHGTSFSDSMNNKRVYAFGKGITGSLHKVTRTIYLNTWNLTDLYVIDY</sequence>
<organismHost>
    <name type="scientific">Musca domestica</name>
    <name type="common">House fly</name>
    <dbReference type="NCBI Taxonomy" id="7370"/>
</organismHost>
<reference evidence="1 2" key="1">
    <citation type="journal article" date="2008" name="Virology">
        <title>Sequence analysis of a non-classified, non-occluded DNA virus that causes salivary gland hypertrophy of Musca domestica, MdSGHV.</title>
        <authorList>
            <person name="Garcia-Maruniak A."/>
            <person name="Maruniak J.E."/>
            <person name="Farmerie W."/>
            <person name="Boucias D.G."/>
        </authorList>
    </citation>
    <scope>NUCLEOTIDE SEQUENCE [LARGE SCALE GENOMIC DNA]</scope>
    <source>
        <strain evidence="2">Isolate Musca domestica/United States/Boucias/-</strain>
    </source>
</reference>
<keyword evidence="2" id="KW-1185">Reference proteome</keyword>
<dbReference type="Proteomes" id="UP000011274">
    <property type="component" value="Segment"/>
</dbReference>
<gene>
    <name evidence="1" type="ORF">MdSGHV015</name>
</gene>
<name>B2YFZ2_MHVB</name>
<protein>
    <submittedName>
        <fullName evidence="1">Uncharacterized protein</fullName>
    </submittedName>
</protein>
<evidence type="ECO:0000313" key="2">
    <source>
        <dbReference type="Proteomes" id="UP000011274"/>
    </source>
</evidence>
<proteinExistence type="predicted"/>
<dbReference type="KEGG" id="vg:6295447"/>
<accession>B2YFZ2</accession>
<evidence type="ECO:0000313" key="1">
    <source>
        <dbReference type="EMBL" id="ACD03474.1"/>
    </source>
</evidence>
<organism evidence="1 2">
    <name type="scientific">Musca hytrovirus</name>
    <name type="common">isolate Musca domestica/United States/Boucias/-</name>
    <name type="synonym">MHV</name>
    <dbReference type="NCBI Taxonomy" id="523909"/>
    <lineage>
        <taxon>Viruses</taxon>
        <taxon>Viruses incertae sedis</taxon>
        <taxon>Naldaviricetes</taxon>
        <taxon>Lefavirales</taxon>
        <taxon>Hytrosaviridae</taxon>
        <taxon>Muscavirus</taxon>
        <taxon>Muscavirus musdomesticae</taxon>
    </lineage>
</organism>
<dbReference type="GeneID" id="6295447"/>